<feature type="domain" description="Rhodanese" evidence="2">
    <location>
        <begin position="16"/>
        <end position="135"/>
    </location>
</feature>
<dbReference type="RefSeq" id="WP_227307119.1">
    <property type="nucleotide sequence ID" value="NZ_JAESVA010000003.1"/>
</dbReference>
<proteinExistence type="predicted"/>
<dbReference type="SUPFAM" id="SSF52821">
    <property type="entry name" value="Rhodanese/Cell cycle control phosphatase"/>
    <property type="match status" value="1"/>
</dbReference>
<accession>A0A963Z0I6</accession>
<dbReference type="InterPro" id="IPR036873">
    <property type="entry name" value="Rhodanese-like_dom_sf"/>
</dbReference>
<dbReference type="Proteomes" id="UP000721844">
    <property type="component" value="Unassembled WGS sequence"/>
</dbReference>
<dbReference type="InterPro" id="IPR044240">
    <property type="entry name" value="STR4-like"/>
</dbReference>
<dbReference type="PANTHER" id="PTHR47377:SF1">
    <property type="entry name" value="RHODANESE-LIKE DOMAIN-CONTAINING PROTEIN 4, CHLOROPLASTIC"/>
    <property type="match status" value="1"/>
</dbReference>
<evidence type="ECO:0000313" key="4">
    <source>
        <dbReference type="Proteomes" id="UP000721844"/>
    </source>
</evidence>
<comment type="caution">
    <text evidence="3">The sequence shown here is derived from an EMBL/GenBank/DDBJ whole genome shotgun (WGS) entry which is preliminary data.</text>
</comment>
<gene>
    <name evidence="3" type="ORF">ACELLULO517_09465</name>
</gene>
<evidence type="ECO:0000259" key="2">
    <source>
        <dbReference type="PROSITE" id="PS50206"/>
    </source>
</evidence>
<protein>
    <submittedName>
        <fullName evidence="3">Rhodanese-like domain-containing protein</fullName>
    </submittedName>
</protein>
<dbReference type="PANTHER" id="PTHR47377">
    <property type="entry name" value="RHODANESE-LIKE DOMAIN-CONTAINING PROTEIN 4, CHLOROPLASTIC"/>
    <property type="match status" value="1"/>
</dbReference>
<dbReference type="AlphaFoldDB" id="A0A963Z0I6"/>
<dbReference type="EMBL" id="JAESVA010000003">
    <property type="protein sequence ID" value="MCB8880459.1"/>
    <property type="molecule type" value="Genomic_DNA"/>
</dbReference>
<dbReference type="Gene3D" id="3.40.250.10">
    <property type="entry name" value="Rhodanese-like domain"/>
    <property type="match status" value="1"/>
</dbReference>
<evidence type="ECO:0000313" key="3">
    <source>
        <dbReference type="EMBL" id="MCB8880459.1"/>
    </source>
</evidence>
<dbReference type="PROSITE" id="PS50206">
    <property type="entry name" value="RHODANESE_3"/>
    <property type="match status" value="1"/>
</dbReference>
<feature type="region of interest" description="Disordered" evidence="1">
    <location>
        <begin position="111"/>
        <end position="136"/>
    </location>
</feature>
<reference evidence="3 4" key="1">
    <citation type="journal article" date="2021" name="Microorganisms">
        <title>Acidisoma silvae sp. nov. and Acidisomacellulosilytica sp. nov., Two Acidophilic Bacteria Isolated from Decaying Wood, Hydrolyzing Cellulose and Producing Poly-3-hydroxybutyrate.</title>
        <authorList>
            <person name="Mieszkin S."/>
            <person name="Pouder E."/>
            <person name="Uroz S."/>
            <person name="Simon-Colin C."/>
            <person name="Alain K."/>
        </authorList>
    </citation>
    <scope>NUCLEOTIDE SEQUENCE [LARGE SCALE GENOMIC DNA]</scope>
    <source>
        <strain evidence="3 4">HW T5.17</strain>
    </source>
</reference>
<dbReference type="InterPro" id="IPR001763">
    <property type="entry name" value="Rhodanese-like_dom"/>
</dbReference>
<dbReference type="SMART" id="SM00450">
    <property type="entry name" value="RHOD"/>
    <property type="match status" value="1"/>
</dbReference>
<keyword evidence="4" id="KW-1185">Reference proteome</keyword>
<name>A0A963Z0I6_9PROT</name>
<sequence length="136" mass="15007">MIEDIEPGKVWEALQADPQAQLCDVRTDAEWNFVGIPDLQSLGREVVLIPWQVYPTMQRNGGFVEHLREAGMVSETPIYFLCRSGARSLAAAQAAQAAGFTRVYNVADGFEGPPDGQGHRGQVSGWKAEGLPWHQR</sequence>
<evidence type="ECO:0000256" key="1">
    <source>
        <dbReference type="SAM" id="MobiDB-lite"/>
    </source>
</evidence>
<organism evidence="3 4">
    <name type="scientific">Acidisoma cellulosilyticum</name>
    <dbReference type="NCBI Taxonomy" id="2802395"/>
    <lineage>
        <taxon>Bacteria</taxon>
        <taxon>Pseudomonadati</taxon>
        <taxon>Pseudomonadota</taxon>
        <taxon>Alphaproteobacteria</taxon>
        <taxon>Acetobacterales</taxon>
        <taxon>Acidocellaceae</taxon>
        <taxon>Acidisoma</taxon>
    </lineage>
</organism>
<dbReference type="Pfam" id="PF00581">
    <property type="entry name" value="Rhodanese"/>
    <property type="match status" value="1"/>
</dbReference>